<organism evidence="2 3">
    <name type="scientific">Coleofasciculus chthonoplastes PCC 7420</name>
    <dbReference type="NCBI Taxonomy" id="118168"/>
    <lineage>
        <taxon>Bacteria</taxon>
        <taxon>Bacillati</taxon>
        <taxon>Cyanobacteriota</taxon>
        <taxon>Cyanophyceae</taxon>
        <taxon>Coleofasciculales</taxon>
        <taxon>Coleofasciculaceae</taxon>
        <taxon>Coleofasciculus</taxon>
    </lineage>
</organism>
<proteinExistence type="predicted"/>
<keyword evidence="1" id="KW-0472">Membrane</keyword>
<evidence type="ECO:0000256" key="1">
    <source>
        <dbReference type="SAM" id="Phobius"/>
    </source>
</evidence>
<protein>
    <submittedName>
        <fullName evidence="2">Uncharacterized protein</fullName>
    </submittedName>
</protein>
<keyword evidence="1" id="KW-1133">Transmembrane helix</keyword>
<evidence type="ECO:0000313" key="2">
    <source>
        <dbReference type="EMBL" id="EDX75557.1"/>
    </source>
</evidence>
<dbReference type="RefSeq" id="WP_006101264.1">
    <property type="nucleotide sequence ID" value="NZ_DS989849.1"/>
</dbReference>
<reference evidence="2 3" key="1">
    <citation type="submission" date="2008-07" db="EMBL/GenBank/DDBJ databases">
        <authorList>
            <person name="Tandeau de Marsac N."/>
            <person name="Ferriera S."/>
            <person name="Johnson J."/>
            <person name="Kravitz S."/>
            <person name="Beeson K."/>
            <person name="Sutton G."/>
            <person name="Rogers Y.-H."/>
            <person name="Friedman R."/>
            <person name="Frazier M."/>
            <person name="Venter J.C."/>
        </authorList>
    </citation>
    <scope>NUCLEOTIDE SEQUENCE [LARGE SCALE GENOMIC DNA]</scope>
    <source>
        <strain evidence="2 3">PCC 7420</strain>
    </source>
</reference>
<feature type="transmembrane region" description="Helical" evidence="1">
    <location>
        <begin position="6"/>
        <end position="30"/>
    </location>
</feature>
<dbReference type="HOGENOM" id="CLU_3042327_0_0_3"/>
<dbReference type="Proteomes" id="UP000003835">
    <property type="component" value="Unassembled WGS sequence"/>
</dbReference>
<sequence>MKKPPSNILLQVVIAIALLFAAYVIGGFLIKTRREVKDTPEASLIPIKSAQLDF</sequence>
<dbReference type="EMBL" id="DS989849">
    <property type="protein sequence ID" value="EDX75557.1"/>
    <property type="molecule type" value="Genomic_DNA"/>
</dbReference>
<name>B4VRT3_9CYAN</name>
<keyword evidence="1" id="KW-0812">Transmembrane</keyword>
<gene>
    <name evidence="2" type="ORF">MC7420_1475</name>
</gene>
<accession>B4VRT3</accession>
<keyword evidence="3" id="KW-1185">Reference proteome</keyword>
<evidence type="ECO:0000313" key="3">
    <source>
        <dbReference type="Proteomes" id="UP000003835"/>
    </source>
</evidence>
<dbReference type="AlphaFoldDB" id="B4VRT3"/>